<evidence type="ECO:0000313" key="3">
    <source>
        <dbReference type="Proteomes" id="UP000270291"/>
    </source>
</evidence>
<organism evidence="2 3">
    <name type="scientific">Hymenobacter perfusus</name>
    <dbReference type="NCBI Taxonomy" id="1236770"/>
    <lineage>
        <taxon>Bacteria</taxon>
        <taxon>Pseudomonadati</taxon>
        <taxon>Bacteroidota</taxon>
        <taxon>Cytophagia</taxon>
        <taxon>Cytophagales</taxon>
        <taxon>Hymenobacteraceae</taxon>
        <taxon>Hymenobacter</taxon>
    </lineage>
</organism>
<sequence length="258" mass="27457">MCCRPPAPAKPADTCLVKLPGYSCTSLISAAAPVAILLFARSAGQEAAHKRFVSHGKAGANVRAAAQLTAHAAATARQLGVDFLHVDSRQQRGRTFGERLAGAMQQAFAAGYEHLLVIGNDCPQLNLLLLRQALAALQKNGSVIGPATDGGVYLLGVARTRFDPDTWATLPWQTASLGKVLAAELARTGVKHGPGLPALPDVDNEQDLARVLRQALPRRLQRALRQLRQTPIPAYRPRPTAPEAAWRAAHPHRGPPGS</sequence>
<dbReference type="SUPFAM" id="SSF53448">
    <property type="entry name" value="Nucleotide-diphospho-sugar transferases"/>
    <property type="match status" value="1"/>
</dbReference>
<keyword evidence="3" id="KW-1185">Reference proteome</keyword>
<feature type="compositionally biased region" description="Basic residues" evidence="1">
    <location>
        <begin position="249"/>
        <end position="258"/>
    </location>
</feature>
<dbReference type="Gene3D" id="3.90.550.10">
    <property type="entry name" value="Spore Coat Polysaccharide Biosynthesis Protein SpsA, Chain A"/>
    <property type="match status" value="1"/>
</dbReference>
<dbReference type="InterPro" id="IPR018641">
    <property type="entry name" value="Trfase_1_rSAM/seldom-assoc"/>
</dbReference>
<dbReference type="PANTHER" id="PTHR36529">
    <property type="entry name" value="SLL1095 PROTEIN"/>
    <property type="match status" value="1"/>
</dbReference>
<comment type="caution">
    <text evidence="2">The sequence shown here is derived from an EMBL/GenBank/DDBJ whole genome shotgun (WGS) entry which is preliminary data.</text>
</comment>
<dbReference type="Proteomes" id="UP000270291">
    <property type="component" value="Unassembled WGS sequence"/>
</dbReference>
<dbReference type="EMBL" id="RWIU01000006">
    <property type="protein sequence ID" value="RSK41242.1"/>
    <property type="molecule type" value="Genomic_DNA"/>
</dbReference>
<dbReference type="OrthoDB" id="9798250at2"/>
<dbReference type="InterPro" id="IPR029044">
    <property type="entry name" value="Nucleotide-diphossugar_trans"/>
</dbReference>
<proteinExistence type="predicted"/>
<accession>A0A3R9N847</accession>
<reference evidence="2 3" key="1">
    <citation type="submission" date="2018-12" db="EMBL/GenBank/DDBJ databases">
        <authorList>
            <person name="Feng G."/>
            <person name="Zhu H."/>
        </authorList>
    </citation>
    <scope>NUCLEOTIDE SEQUENCE [LARGE SCALE GENOMIC DNA]</scope>
    <source>
        <strain evidence="2 3">LMG 26000</strain>
    </source>
</reference>
<protein>
    <submittedName>
        <fullName evidence="2">DUF2064 domain-containing protein</fullName>
    </submittedName>
</protein>
<gene>
    <name evidence="2" type="ORF">EI293_17615</name>
</gene>
<evidence type="ECO:0000256" key="1">
    <source>
        <dbReference type="SAM" id="MobiDB-lite"/>
    </source>
</evidence>
<dbReference type="PANTHER" id="PTHR36529:SF1">
    <property type="entry name" value="GLYCOSYLTRANSFERASE"/>
    <property type="match status" value="1"/>
</dbReference>
<name>A0A3R9N847_9BACT</name>
<dbReference type="Pfam" id="PF09837">
    <property type="entry name" value="DUF2064"/>
    <property type="match status" value="1"/>
</dbReference>
<dbReference type="AlphaFoldDB" id="A0A3R9N847"/>
<feature type="region of interest" description="Disordered" evidence="1">
    <location>
        <begin position="229"/>
        <end position="258"/>
    </location>
</feature>
<evidence type="ECO:0000313" key="2">
    <source>
        <dbReference type="EMBL" id="RSK41242.1"/>
    </source>
</evidence>